<evidence type="ECO:0000313" key="1">
    <source>
        <dbReference type="EMBL" id="CAH1999384.1"/>
    </source>
</evidence>
<dbReference type="AlphaFoldDB" id="A0A9P0LIT2"/>
<accession>A0A9P0LIT2</accession>
<proteinExistence type="predicted"/>
<dbReference type="Proteomes" id="UP001152888">
    <property type="component" value="Unassembled WGS sequence"/>
</dbReference>
<keyword evidence="2" id="KW-1185">Reference proteome</keyword>
<reference evidence="1" key="1">
    <citation type="submission" date="2022-03" db="EMBL/GenBank/DDBJ databases">
        <authorList>
            <person name="Sayadi A."/>
        </authorList>
    </citation>
    <scope>NUCLEOTIDE SEQUENCE</scope>
</reference>
<sequence>MPHRHNKLKLEYYYPFTLALTIVPLASSKEINRVYGPEMEKLVIRVHQDWDLTIPKHGFPHCVLKM</sequence>
<protein>
    <submittedName>
        <fullName evidence="1">Uncharacterized protein</fullName>
    </submittedName>
</protein>
<organism evidence="1 2">
    <name type="scientific">Acanthoscelides obtectus</name>
    <name type="common">Bean weevil</name>
    <name type="synonym">Bruchus obtectus</name>
    <dbReference type="NCBI Taxonomy" id="200917"/>
    <lineage>
        <taxon>Eukaryota</taxon>
        <taxon>Metazoa</taxon>
        <taxon>Ecdysozoa</taxon>
        <taxon>Arthropoda</taxon>
        <taxon>Hexapoda</taxon>
        <taxon>Insecta</taxon>
        <taxon>Pterygota</taxon>
        <taxon>Neoptera</taxon>
        <taxon>Endopterygota</taxon>
        <taxon>Coleoptera</taxon>
        <taxon>Polyphaga</taxon>
        <taxon>Cucujiformia</taxon>
        <taxon>Chrysomeloidea</taxon>
        <taxon>Chrysomelidae</taxon>
        <taxon>Bruchinae</taxon>
        <taxon>Bruchini</taxon>
        <taxon>Acanthoscelides</taxon>
    </lineage>
</organism>
<comment type="caution">
    <text evidence="1">The sequence shown here is derived from an EMBL/GenBank/DDBJ whole genome shotgun (WGS) entry which is preliminary data.</text>
</comment>
<dbReference type="EMBL" id="CAKOFQ010007362">
    <property type="protein sequence ID" value="CAH1999384.1"/>
    <property type="molecule type" value="Genomic_DNA"/>
</dbReference>
<name>A0A9P0LIT2_ACAOB</name>
<gene>
    <name evidence="1" type="ORF">ACAOBT_LOCUS24932</name>
</gene>
<evidence type="ECO:0000313" key="2">
    <source>
        <dbReference type="Proteomes" id="UP001152888"/>
    </source>
</evidence>